<name>A0AAE0EJJ1_9ROSI</name>
<keyword evidence="2" id="KW-1185">Reference proteome</keyword>
<dbReference type="EMBL" id="JANJYJ010000001">
    <property type="protein sequence ID" value="KAK3230394.1"/>
    <property type="molecule type" value="Genomic_DNA"/>
</dbReference>
<protein>
    <submittedName>
        <fullName evidence="1">Uncharacterized protein</fullName>
    </submittedName>
</protein>
<accession>A0AAE0EJJ1</accession>
<comment type="caution">
    <text evidence="1">The sequence shown here is derived from an EMBL/GenBank/DDBJ whole genome shotgun (WGS) entry which is preliminary data.</text>
</comment>
<sequence length="159" mass="17832">MSKSLRKRSGQGVNTPKLANEIGIVVRNHAPLMVDNWKNLIDETKQPIVDRVNVDEAGAPPSPIILFHDMHFNDKNGWINDKARDKFEQMIALQTKSVEDGSLISDEDICEKVLGKRSGYVKGLGFGPRPKSFKYGASTQVNTNLKQKVEIEELELETQ</sequence>
<evidence type="ECO:0000313" key="1">
    <source>
        <dbReference type="EMBL" id="KAK3230394.1"/>
    </source>
</evidence>
<dbReference type="Proteomes" id="UP001281410">
    <property type="component" value="Unassembled WGS sequence"/>
</dbReference>
<evidence type="ECO:0000313" key="2">
    <source>
        <dbReference type="Proteomes" id="UP001281410"/>
    </source>
</evidence>
<dbReference type="AlphaFoldDB" id="A0AAE0EJJ1"/>
<organism evidence="1 2">
    <name type="scientific">Dipteronia sinensis</name>
    <dbReference type="NCBI Taxonomy" id="43782"/>
    <lineage>
        <taxon>Eukaryota</taxon>
        <taxon>Viridiplantae</taxon>
        <taxon>Streptophyta</taxon>
        <taxon>Embryophyta</taxon>
        <taxon>Tracheophyta</taxon>
        <taxon>Spermatophyta</taxon>
        <taxon>Magnoliopsida</taxon>
        <taxon>eudicotyledons</taxon>
        <taxon>Gunneridae</taxon>
        <taxon>Pentapetalae</taxon>
        <taxon>rosids</taxon>
        <taxon>malvids</taxon>
        <taxon>Sapindales</taxon>
        <taxon>Sapindaceae</taxon>
        <taxon>Hippocastanoideae</taxon>
        <taxon>Acereae</taxon>
        <taxon>Dipteronia</taxon>
    </lineage>
</organism>
<gene>
    <name evidence="1" type="ORF">Dsin_002275</name>
</gene>
<reference evidence="1" key="1">
    <citation type="journal article" date="2023" name="Plant J.">
        <title>Genome sequences and population genomics provide insights into the demographic history, inbreeding, and mutation load of two 'living fossil' tree species of Dipteronia.</title>
        <authorList>
            <person name="Feng Y."/>
            <person name="Comes H.P."/>
            <person name="Chen J."/>
            <person name="Zhu S."/>
            <person name="Lu R."/>
            <person name="Zhang X."/>
            <person name="Li P."/>
            <person name="Qiu J."/>
            <person name="Olsen K.M."/>
            <person name="Qiu Y."/>
        </authorList>
    </citation>
    <scope>NUCLEOTIDE SEQUENCE</scope>
    <source>
        <strain evidence="1">NBL</strain>
    </source>
</reference>
<proteinExistence type="predicted"/>